<dbReference type="AlphaFoldDB" id="A0A8J4TJ10"/>
<dbReference type="EMBL" id="QNUK01000588">
    <property type="protein sequence ID" value="KAF5891409.1"/>
    <property type="molecule type" value="Genomic_DNA"/>
</dbReference>
<proteinExistence type="predicted"/>
<feature type="non-terminal residue" evidence="1">
    <location>
        <position position="61"/>
    </location>
</feature>
<keyword evidence="2" id="KW-1185">Reference proteome</keyword>
<comment type="caution">
    <text evidence="1">The sequence shown here is derived from an EMBL/GenBank/DDBJ whole genome shotgun (WGS) entry which is preliminary data.</text>
</comment>
<protein>
    <submittedName>
        <fullName evidence="1">Zinc finger and BTB domain-containing protein 8A.1-B</fullName>
    </submittedName>
</protein>
<evidence type="ECO:0000313" key="2">
    <source>
        <dbReference type="Proteomes" id="UP000727407"/>
    </source>
</evidence>
<evidence type="ECO:0000313" key="1">
    <source>
        <dbReference type="EMBL" id="KAF5891409.1"/>
    </source>
</evidence>
<accession>A0A8J4TJ10</accession>
<name>A0A8J4TJ10_CLAMG</name>
<reference evidence="1" key="1">
    <citation type="submission" date="2020-07" db="EMBL/GenBank/DDBJ databases">
        <title>Clarias magur genome sequencing, assembly and annotation.</title>
        <authorList>
            <person name="Kushwaha B."/>
            <person name="Kumar R."/>
            <person name="Das P."/>
            <person name="Joshi C.G."/>
            <person name="Kumar D."/>
            <person name="Nagpure N.S."/>
            <person name="Pandey M."/>
            <person name="Agarwal S."/>
            <person name="Srivastava S."/>
            <person name="Singh M."/>
            <person name="Sahoo L."/>
            <person name="Jayasankar P."/>
            <person name="Meher P.K."/>
            <person name="Koringa P.G."/>
            <person name="Iquebal M.A."/>
            <person name="Das S.P."/>
            <person name="Bit A."/>
            <person name="Patnaik S."/>
            <person name="Patel N."/>
            <person name="Shah T.M."/>
            <person name="Hinsu A."/>
            <person name="Jena J.K."/>
        </authorList>
    </citation>
    <scope>NUCLEOTIDE SEQUENCE</scope>
    <source>
        <strain evidence="1">CIFAMagur01</strain>
        <tissue evidence="1">Testis</tissue>
    </source>
</reference>
<gene>
    <name evidence="1" type="primary">zbtb8a.1-b</name>
    <name evidence="1" type="ORF">DAT39_018880</name>
</gene>
<dbReference type="Proteomes" id="UP000727407">
    <property type="component" value="Unassembled WGS sequence"/>
</dbReference>
<sequence>MTLRASPAFTPETLGQAASQPRCLAAHLRHIINHETQLHNSGVLICIEPKTSRIRVAGKVI</sequence>
<organism evidence="1 2">
    <name type="scientific">Clarias magur</name>
    <name type="common">Asian catfish</name>
    <name type="synonym">Macropteronotus magur</name>
    <dbReference type="NCBI Taxonomy" id="1594786"/>
    <lineage>
        <taxon>Eukaryota</taxon>
        <taxon>Metazoa</taxon>
        <taxon>Chordata</taxon>
        <taxon>Craniata</taxon>
        <taxon>Vertebrata</taxon>
        <taxon>Euteleostomi</taxon>
        <taxon>Actinopterygii</taxon>
        <taxon>Neopterygii</taxon>
        <taxon>Teleostei</taxon>
        <taxon>Ostariophysi</taxon>
        <taxon>Siluriformes</taxon>
        <taxon>Clariidae</taxon>
        <taxon>Clarias</taxon>
    </lineage>
</organism>